<protein>
    <submittedName>
        <fullName evidence="1">Uncharacterized protein</fullName>
    </submittedName>
</protein>
<name>A0AAV6TPK3_9ARAC</name>
<gene>
    <name evidence="1" type="ORF">JTE90_003638</name>
</gene>
<evidence type="ECO:0000313" key="1">
    <source>
        <dbReference type="EMBL" id="KAG8173522.1"/>
    </source>
</evidence>
<dbReference type="EMBL" id="JAFNEN010001676">
    <property type="protein sequence ID" value="KAG8173522.1"/>
    <property type="molecule type" value="Genomic_DNA"/>
</dbReference>
<proteinExistence type="predicted"/>
<dbReference type="Proteomes" id="UP000827092">
    <property type="component" value="Unassembled WGS sequence"/>
</dbReference>
<sequence length="39" mass="4515">MISPKTNRKTLYLRQKLDLKESIQNASLPSKLPSLHTTY</sequence>
<accession>A0AAV6TPK3</accession>
<feature type="non-terminal residue" evidence="1">
    <location>
        <position position="39"/>
    </location>
</feature>
<comment type="caution">
    <text evidence="1">The sequence shown here is derived from an EMBL/GenBank/DDBJ whole genome shotgun (WGS) entry which is preliminary data.</text>
</comment>
<evidence type="ECO:0000313" key="2">
    <source>
        <dbReference type="Proteomes" id="UP000827092"/>
    </source>
</evidence>
<dbReference type="AlphaFoldDB" id="A0AAV6TPK3"/>
<keyword evidence="2" id="KW-1185">Reference proteome</keyword>
<reference evidence="1 2" key="1">
    <citation type="journal article" date="2022" name="Nat. Ecol. Evol.">
        <title>A masculinizing supergene underlies an exaggerated male reproductive morph in a spider.</title>
        <authorList>
            <person name="Hendrickx F."/>
            <person name="De Corte Z."/>
            <person name="Sonet G."/>
            <person name="Van Belleghem S.M."/>
            <person name="Kostlbacher S."/>
            <person name="Vangestel C."/>
        </authorList>
    </citation>
    <scope>NUCLEOTIDE SEQUENCE [LARGE SCALE GENOMIC DNA]</scope>
    <source>
        <strain evidence="1">W744_W776</strain>
    </source>
</reference>
<organism evidence="1 2">
    <name type="scientific">Oedothorax gibbosus</name>
    <dbReference type="NCBI Taxonomy" id="931172"/>
    <lineage>
        <taxon>Eukaryota</taxon>
        <taxon>Metazoa</taxon>
        <taxon>Ecdysozoa</taxon>
        <taxon>Arthropoda</taxon>
        <taxon>Chelicerata</taxon>
        <taxon>Arachnida</taxon>
        <taxon>Araneae</taxon>
        <taxon>Araneomorphae</taxon>
        <taxon>Entelegynae</taxon>
        <taxon>Araneoidea</taxon>
        <taxon>Linyphiidae</taxon>
        <taxon>Erigoninae</taxon>
        <taxon>Oedothorax</taxon>
    </lineage>
</organism>